<protein>
    <submittedName>
        <fullName evidence="2">Uncharacterized protein</fullName>
    </submittedName>
</protein>
<name>A0A5B8U462_9ACTN</name>
<evidence type="ECO:0000256" key="1">
    <source>
        <dbReference type="SAM" id="MobiDB-lite"/>
    </source>
</evidence>
<keyword evidence="3" id="KW-1185">Reference proteome</keyword>
<reference evidence="2 3" key="1">
    <citation type="journal article" date="2018" name="J. Microbiol.">
        <title>Baekduia soli gen. nov., sp. nov., a novel bacterium isolated from the soil of Baekdu Mountain and proposal of a novel family name, Baekduiaceae fam. nov.</title>
        <authorList>
            <person name="An D.S."/>
            <person name="Siddiqi M.Z."/>
            <person name="Kim K.H."/>
            <person name="Yu H.S."/>
            <person name="Im W.T."/>
        </authorList>
    </citation>
    <scope>NUCLEOTIDE SEQUENCE [LARGE SCALE GENOMIC DNA]</scope>
    <source>
        <strain evidence="2 3">BR7-21</strain>
    </source>
</reference>
<dbReference type="EMBL" id="CP042430">
    <property type="protein sequence ID" value="QEC47854.1"/>
    <property type="molecule type" value="Genomic_DNA"/>
</dbReference>
<organism evidence="2 3">
    <name type="scientific">Baekduia soli</name>
    <dbReference type="NCBI Taxonomy" id="496014"/>
    <lineage>
        <taxon>Bacteria</taxon>
        <taxon>Bacillati</taxon>
        <taxon>Actinomycetota</taxon>
        <taxon>Thermoleophilia</taxon>
        <taxon>Solirubrobacterales</taxon>
        <taxon>Baekduiaceae</taxon>
        <taxon>Baekduia</taxon>
    </lineage>
</organism>
<evidence type="ECO:0000313" key="2">
    <source>
        <dbReference type="EMBL" id="QEC47854.1"/>
    </source>
</evidence>
<proteinExistence type="predicted"/>
<dbReference type="Proteomes" id="UP000321805">
    <property type="component" value="Chromosome"/>
</dbReference>
<feature type="compositionally biased region" description="Basic and acidic residues" evidence="1">
    <location>
        <begin position="77"/>
        <end position="87"/>
    </location>
</feature>
<dbReference type="AlphaFoldDB" id="A0A5B8U462"/>
<sequence length="104" mass="10761">MHDPVTPSDLRRAVGASHGLAPALADLLVGDTAADMSAHAERLAAVTVSPAAPPNPADGFDGGTPRELPRGPNTREAIADFARRDPRGFNAAADRGDIDLSKVR</sequence>
<dbReference type="RefSeq" id="WP_146918779.1">
    <property type="nucleotide sequence ID" value="NZ_CP042430.1"/>
</dbReference>
<feature type="compositionally biased region" description="Basic and acidic residues" evidence="1">
    <location>
        <begin position="94"/>
        <end position="104"/>
    </location>
</feature>
<gene>
    <name evidence="2" type="ORF">FSW04_09910</name>
</gene>
<dbReference type="KEGG" id="bsol:FSW04_09910"/>
<feature type="region of interest" description="Disordered" evidence="1">
    <location>
        <begin position="47"/>
        <end position="104"/>
    </location>
</feature>
<evidence type="ECO:0000313" key="3">
    <source>
        <dbReference type="Proteomes" id="UP000321805"/>
    </source>
</evidence>
<accession>A0A5B8U462</accession>